<name>A0A4Y2G7T2_ARAVE</name>
<dbReference type="EMBL" id="BGPR01001249">
    <property type="protein sequence ID" value="GBM49307.1"/>
    <property type="molecule type" value="Genomic_DNA"/>
</dbReference>
<dbReference type="AlphaFoldDB" id="A0A4Y2G7T2"/>
<keyword evidence="2" id="KW-1185">Reference proteome</keyword>
<gene>
    <name evidence="1" type="ORF">AVEN_38100_1</name>
</gene>
<dbReference type="Proteomes" id="UP000499080">
    <property type="component" value="Unassembled WGS sequence"/>
</dbReference>
<sequence length="109" mass="12862">MMKMKFEKQVDFPQPNLPTVNLPDHESFVWLLNKHLQRSYTAERPQRFQTPYFFKESDSAAKQRLDDAQWVNTLFNTYRVLDLVNSPRIWDPINDAFSGCRINLAAAIK</sequence>
<organism evidence="1 2">
    <name type="scientific">Araneus ventricosus</name>
    <name type="common">Orbweaver spider</name>
    <name type="synonym">Epeira ventricosa</name>
    <dbReference type="NCBI Taxonomy" id="182803"/>
    <lineage>
        <taxon>Eukaryota</taxon>
        <taxon>Metazoa</taxon>
        <taxon>Ecdysozoa</taxon>
        <taxon>Arthropoda</taxon>
        <taxon>Chelicerata</taxon>
        <taxon>Arachnida</taxon>
        <taxon>Araneae</taxon>
        <taxon>Araneomorphae</taxon>
        <taxon>Entelegynae</taxon>
        <taxon>Araneoidea</taxon>
        <taxon>Araneidae</taxon>
        <taxon>Araneus</taxon>
    </lineage>
</organism>
<proteinExistence type="predicted"/>
<accession>A0A4Y2G7T2</accession>
<comment type="caution">
    <text evidence="1">The sequence shown here is derived from an EMBL/GenBank/DDBJ whole genome shotgun (WGS) entry which is preliminary data.</text>
</comment>
<protein>
    <submittedName>
        <fullName evidence="1">Uncharacterized protein</fullName>
    </submittedName>
</protein>
<reference evidence="1 2" key="1">
    <citation type="journal article" date="2019" name="Sci. Rep.">
        <title>Orb-weaving spider Araneus ventricosus genome elucidates the spidroin gene catalogue.</title>
        <authorList>
            <person name="Kono N."/>
            <person name="Nakamura H."/>
            <person name="Ohtoshi R."/>
            <person name="Moran D.A.P."/>
            <person name="Shinohara A."/>
            <person name="Yoshida Y."/>
            <person name="Fujiwara M."/>
            <person name="Mori M."/>
            <person name="Tomita M."/>
            <person name="Arakawa K."/>
        </authorList>
    </citation>
    <scope>NUCLEOTIDE SEQUENCE [LARGE SCALE GENOMIC DNA]</scope>
</reference>
<evidence type="ECO:0000313" key="1">
    <source>
        <dbReference type="EMBL" id="GBM49307.1"/>
    </source>
</evidence>
<evidence type="ECO:0000313" key="2">
    <source>
        <dbReference type="Proteomes" id="UP000499080"/>
    </source>
</evidence>